<evidence type="ECO:0000256" key="7">
    <source>
        <dbReference type="SAM" id="Phobius"/>
    </source>
</evidence>
<dbReference type="Gene3D" id="3.40.50.2300">
    <property type="match status" value="1"/>
</dbReference>
<evidence type="ECO:0000256" key="1">
    <source>
        <dbReference type="ARBA" id="ARBA00000085"/>
    </source>
</evidence>
<dbReference type="SMART" id="SM00387">
    <property type="entry name" value="HATPase_c"/>
    <property type="match status" value="1"/>
</dbReference>
<dbReference type="Pfam" id="PF02518">
    <property type="entry name" value="HATPase_c"/>
    <property type="match status" value="1"/>
</dbReference>
<dbReference type="EC" id="2.7.13.3" evidence="2"/>
<sequence length="737" mass="78477">MSWNSASVAPDPDQRSHRVALATQVLIGLVVVLIAMTAYLFFALRDRQQMMQESVREDAMWAVFQTHRESSRLVESLLLAQTDPTTTARDRVSLNFDLVFSRMRLLETGLLTSSFTGATDLQAAATALRARILAMAQTIDAIKADGIGFAAAVPDLITDARQIQSDGNALVNATNERLSAARAADRARKIATYGTLAAVVAITGTVFVGIMILQFIQLRIIRLTGRQLHDLSRRNAQSAAEAEAASAAKTLFLASMSHEMRTPLTGIIGAADLLSGTGLSGTQARHALTIRRSGHILLDVINDILDFSSLDATGVSYTTGPVVLPDLAEVLQDVFRQRIADAGLTFDLAFPPLVVTTDDVRLRQVLLNLIGNAIKFTPDGSVRVTAELVDATTLRIAVTDSGIGIAADLQSRLFQDFSRIETSARKFAGTGLGLAISRRIVTGMGGRIGVDSTPSRGSTFWLELPVTVAGPAPAQSEPPLQRYRTGMRCVGSVLLVEDNDINREIAEALLAGFGVHVATAHDGQQALDTLGPAAFDLIIMDMQMPVMDGIAATRALRQRGCRTPIVGLTANAFADDRQRCLDAGMDGFVSKPITRDKIAEILSAWLTVTSPGKQEDAAAPQTPAPPLIDPDQRTAMIGCLGPQTYTAMLAQLRDDAARLETMGDDAGSALHAGVWDDRLHALKGSAATLGLTGVSRRAQDLRDPDGPRTSAIIGALLALIDASIVEARVDPTDAVAA</sequence>
<keyword evidence="7" id="KW-0812">Transmembrane</keyword>
<keyword evidence="5 10" id="KW-0418">Kinase</keyword>
<protein>
    <recommendedName>
        <fullName evidence="2">histidine kinase</fullName>
        <ecNumber evidence="2">2.7.13.3</ecNumber>
    </recommendedName>
</protein>
<dbReference type="InterPro" id="IPR003594">
    <property type="entry name" value="HATPase_dom"/>
</dbReference>
<evidence type="ECO:0000313" key="10">
    <source>
        <dbReference type="EMBL" id="SEN53453.1"/>
    </source>
</evidence>
<keyword evidence="11" id="KW-1185">Reference proteome</keyword>
<dbReference type="InterPro" id="IPR005467">
    <property type="entry name" value="His_kinase_dom"/>
</dbReference>
<dbReference type="InterPro" id="IPR036641">
    <property type="entry name" value="HPT_dom_sf"/>
</dbReference>
<dbReference type="CDD" id="cd17546">
    <property type="entry name" value="REC_hyHK_CKI1_RcsC-like"/>
    <property type="match status" value="1"/>
</dbReference>
<dbReference type="EMBL" id="FOCI01000020">
    <property type="protein sequence ID" value="SEN53453.1"/>
    <property type="molecule type" value="Genomic_DNA"/>
</dbReference>
<keyword evidence="3 6" id="KW-0597">Phosphoprotein</keyword>
<name>A0A1H8HB48_9RHOB</name>
<dbReference type="InterPro" id="IPR011006">
    <property type="entry name" value="CheY-like_superfamily"/>
</dbReference>
<dbReference type="Pfam" id="PF00072">
    <property type="entry name" value="Response_reg"/>
    <property type="match status" value="1"/>
</dbReference>
<evidence type="ECO:0000256" key="2">
    <source>
        <dbReference type="ARBA" id="ARBA00012438"/>
    </source>
</evidence>
<evidence type="ECO:0000256" key="4">
    <source>
        <dbReference type="ARBA" id="ARBA00022679"/>
    </source>
</evidence>
<dbReference type="STRING" id="245187.SAMN04488003_12027"/>
<evidence type="ECO:0000256" key="6">
    <source>
        <dbReference type="PROSITE-ProRule" id="PRU00169"/>
    </source>
</evidence>
<dbReference type="SMART" id="SM00448">
    <property type="entry name" value="REC"/>
    <property type="match status" value="1"/>
</dbReference>
<dbReference type="Gene3D" id="1.20.120.160">
    <property type="entry name" value="HPT domain"/>
    <property type="match status" value="1"/>
</dbReference>
<gene>
    <name evidence="10" type="ORF">SAMN04488003_12027</name>
</gene>
<feature type="modified residue" description="4-aspartylphosphate" evidence="6">
    <location>
        <position position="541"/>
    </location>
</feature>
<dbReference type="InterPro" id="IPR004358">
    <property type="entry name" value="Sig_transdc_His_kin-like_C"/>
</dbReference>
<keyword evidence="7" id="KW-0472">Membrane</keyword>
<dbReference type="SUPFAM" id="SSF47384">
    <property type="entry name" value="Homodimeric domain of signal transducing histidine kinase"/>
    <property type="match status" value="1"/>
</dbReference>
<dbReference type="PANTHER" id="PTHR43047">
    <property type="entry name" value="TWO-COMPONENT HISTIDINE PROTEIN KINASE"/>
    <property type="match status" value="1"/>
</dbReference>
<dbReference type="CDD" id="cd16922">
    <property type="entry name" value="HATPase_EvgS-ArcB-TorS-like"/>
    <property type="match status" value="1"/>
</dbReference>
<dbReference type="InterPro" id="IPR036097">
    <property type="entry name" value="HisK_dim/P_sf"/>
</dbReference>
<dbReference type="SMART" id="SM00388">
    <property type="entry name" value="HisKA"/>
    <property type="match status" value="1"/>
</dbReference>
<dbReference type="SUPFAM" id="SSF52172">
    <property type="entry name" value="CheY-like"/>
    <property type="match status" value="1"/>
</dbReference>
<dbReference type="Proteomes" id="UP000199585">
    <property type="component" value="Unassembled WGS sequence"/>
</dbReference>
<keyword evidence="4" id="KW-0808">Transferase</keyword>
<evidence type="ECO:0000256" key="3">
    <source>
        <dbReference type="ARBA" id="ARBA00022553"/>
    </source>
</evidence>
<dbReference type="CDD" id="cd00082">
    <property type="entry name" value="HisKA"/>
    <property type="match status" value="1"/>
</dbReference>
<keyword evidence="7" id="KW-1133">Transmembrane helix</keyword>
<dbReference type="PROSITE" id="PS50110">
    <property type="entry name" value="RESPONSE_REGULATORY"/>
    <property type="match status" value="1"/>
</dbReference>
<dbReference type="GO" id="GO:0000155">
    <property type="term" value="F:phosphorelay sensor kinase activity"/>
    <property type="evidence" value="ECO:0007669"/>
    <property type="project" value="InterPro"/>
</dbReference>
<dbReference type="Pfam" id="PF00512">
    <property type="entry name" value="HisKA"/>
    <property type="match status" value="1"/>
</dbReference>
<evidence type="ECO:0000259" key="8">
    <source>
        <dbReference type="PROSITE" id="PS50109"/>
    </source>
</evidence>
<dbReference type="Gene3D" id="3.30.565.10">
    <property type="entry name" value="Histidine kinase-like ATPase, C-terminal domain"/>
    <property type="match status" value="1"/>
</dbReference>
<proteinExistence type="predicted"/>
<dbReference type="AlphaFoldDB" id="A0A1H8HB48"/>
<evidence type="ECO:0000256" key="5">
    <source>
        <dbReference type="ARBA" id="ARBA00022777"/>
    </source>
</evidence>
<comment type="catalytic activity">
    <reaction evidence="1">
        <text>ATP + protein L-histidine = ADP + protein N-phospho-L-histidine.</text>
        <dbReference type="EC" id="2.7.13.3"/>
    </reaction>
</comment>
<dbReference type="InterPro" id="IPR036890">
    <property type="entry name" value="HATPase_C_sf"/>
</dbReference>
<dbReference type="PROSITE" id="PS50109">
    <property type="entry name" value="HIS_KIN"/>
    <property type="match status" value="1"/>
</dbReference>
<feature type="transmembrane region" description="Helical" evidence="7">
    <location>
        <begin position="190"/>
        <end position="216"/>
    </location>
</feature>
<reference evidence="10 11" key="1">
    <citation type="submission" date="2016-10" db="EMBL/GenBank/DDBJ databases">
        <authorList>
            <person name="de Groot N.N."/>
        </authorList>
    </citation>
    <scope>NUCLEOTIDE SEQUENCE [LARGE SCALE GENOMIC DNA]</scope>
    <source>
        <strain evidence="10 11">DSM 16213</strain>
    </source>
</reference>
<dbReference type="SUPFAM" id="SSF55874">
    <property type="entry name" value="ATPase domain of HSP90 chaperone/DNA topoisomerase II/histidine kinase"/>
    <property type="match status" value="1"/>
</dbReference>
<feature type="domain" description="Response regulatory" evidence="9">
    <location>
        <begin position="492"/>
        <end position="606"/>
    </location>
</feature>
<dbReference type="InterPro" id="IPR001789">
    <property type="entry name" value="Sig_transdc_resp-reg_receiver"/>
</dbReference>
<organism evidence="10 11">
    <name type="scientific">Loktanella fryxellensis</name>
    <dbReference type="NCBI Taxonomy" id="245187"/>
    <lineage>
        <taxon>Bacteria</taxon>
        <taxon>Pseudomonadati</taxon>
        <taxon>Pseudomonadota</taxon>
        <taxon>Alphaproteobacteria</taxon>
        <taxon>Rhodobacterales</taxon>
        <taxon>Roseobacteraceae</taxon>
        <taxon>Loktanella</taxon>
    </lineage>
</organism>
<accession>A0A1H8HB48</accession>
<dbReference type="InterPro" id="IPR003661">
    <property type="entry name" value="HisK_dim/P_dom"/>
</dbReference>
<feature type="domain" description="Histidine kinase" evidence="8">
    <location>
        <begin position="255"/>
        <end position="468"/>
    </location>
</feature>
<feature type="transmembrane region" description="Helical" evidence="7">
    <location>
        <begin position="20"/>
        <end position="42"/>
    </location>
</feature>
<dbReference type="SUPFAM" id="SSF47226">
    <property type="entry name" value="Histidine-containing phosphotransfer domain, HPT domain"/>
    <property type="match status" value="1"/>
</dbReference>
<dbReference type="PRINTS" id="PR00344">
    <property type="entry name" value="BCTRLSENSOR"/>
</dbReference>
<dbReference type="Gene3D" id="1.10.287.130">
    <property type="match status" value="1"/>
</dbReference>
<evidence type="ECO:0000313" key="11">
    <source>
        <dbReference type="Proteomes" id="UP000199585"/>
    </source>
</evidence>
<dbReference type="OrthoDB" id="9801651at2"/>
<evidence type="ECO:0000259" key="9">
    <source>
        <dbReference type="PROSITE" id="PS50110"/>
    </source>
</evidence>